<name>A0A8J3Q4J2_9ACTN</name>
<comment type="caution">
    <text evidence="2">The sequence shown here is derived from an EMBL/GenBank/DDBJ whole genome shotgun (WGS) entry which is preliminary data.</text>
</comment>
<dbReference type="Gene3D" id="1.25.40.10">
    <property type="entry name" value="Tetratricopeptide repeat domain"/>
    <property type="match status" value="1"/>
</dbReference>
<dbReference type="Proteomes" id="UP000612899">
    <property type="component" value="Unassembled WGS sequence"/>
</dbReference>
<dbReference type="InterPro" id="IPR010982">
    <property type="entry name" value="Lambda_DNA-bd_dom_sf"/>
</dbReference>
<dbReference type="Pfam" id="PF01381">
    <property type="entry name" value="HTH_3"/>
    <property type="match status" value="1"/>
</dbReference>
<dbReference type="GO" id="GO:0043531">
    <property type="term" value="F:ADP binding"/>
    <property type="evidence" value="ECO:0007669"/>
    <property type="project" value="InterPro"/>
</dbReference>
<protein>
    <submittedName>
        <fullName evidence="2">SARP family transcriptional regulator</fullName>
    </submittedName>
</protein>
<dbReference type="GO" id="GO:0003677">
    <property type="term" value="F:DNA binding"/>
    <property type="evidence" value="ECO:0007669"/>
    <property type="project" value="InterPro"/>
</dbReference>
<dbReference type="InterPro" id="IPR027417">
    <property type="entry name" value="P-loop_NTPase"/>
</dbReference>
<gene>
    <name evidence="2" type="ORF">Rhe02_18800</name>
</gene>
<proteinExistence type="predicted"/>
<dbReference type="SUPFAM" id="SSF48452">
    <property type="entry name" value="TPR-like"/>
    <property type="match status" value="1"/>
</dbReference>
<sequence>MCSESIRRDARVFGRIIVAHRRRLNLTQECLADRTGLNVRSIRDLEADRVRAPRMSTVALLAEAFGLHGPERERFCLQATGAVADSPPDAIVPMQLPSDVAGFVGRSDELVRLDALLAEAAEGNGPVVISAVCGAPGVGKTALAVHWAHRVAACFPDGQLYVNLRGFDPAGHVASAGEALRGFLDGLGIPAKRVPPELGAQMALYRSVLAGKRMLVILDNARDADQVRPLLPGSSTVLAVVTSRNQLTGLVAGDGAHPLALTQLSPAEARSLLGARLGADRVESESEAVTRVVSACAGLPLALTLAAARCQLSGFAIETIADELAEAGRRLDVLDGGDAVSQMRTVFSWSYLALSASAADLFRLLGLHPGPDFSEDAAASAIGQPVIQTRRLLNELTRASLLAEHLPNRYRFHDLLRVYAADLCQSHDSVQARDAAMLRILDHYLQSAYGVDRLLNPHRDPITLGAPLPGVVLASVSDPVEALAWFATEHATLLSSVEHAAQQGFDNYAWQLALALTDFLQRRGYWQDWVQTGRRAVLAAGRLGDRGVQVRTHRNLGHAYLQLGRLLDADAELRRAIDLCRQLNDHTGHAHAMLNLAVVWERRGQLAEGLGAAQQAVELYRVAGHQRGQARAVNAVGWYHALQGNHEQAISACEQALILLEELGDQFGQAATLDSVALAYHHLGRLSDSIDAYQRALGFLRHLGNRYYEATVLTHLAECQCTNKDRQNARDNLAKAHEIFTDLGCPEAEAVATSLCQLDHLDSAG</sequence>
<dbReference type="AlphaFoldDB" id="A0A8J3Q4J2"/>
<evidence type="ECO:0000313" key="3">
    <source>
        <dbReference type="Proteomes" id="UP000612899"/>
    </source>
</evidence>
<reference evidence="2" key="1">
    <citation type="submission" date="2021-01" db="EMBL/GenBank/DDBJ databases">
        <title>Whole genome shotgun sequence of Rhizocola hellebori NBRC 109834.</title>
        <authorList>
            <person name="Komaki H."/>
            <person name="Tamura T."/>
        </authorList>
    </citation>
    <scope>NUCLEOTIDE SEQUENCE</scope>
    <source>
        <strain evidence="2">NBRC 109834</strain>
    </source>
</reference>
<feature type="domain" description="HTH cro/C1-type" evidence="1">
    <location>
        <begin position="17"/>
        <end position="72"/>
    </location>
</feature>
<dbReference type="SUPFAM" id="SSF52540">
    <property type="entry name" value="P-loop containing nucleoside triphosphate hydrolases"/>
    <property type="match status" value="1"/>
</dbReference>
<dbReference type="CDD" id="cd00093">
    <property type="entry name" value="HTH_XRE"/>
    <property type="match status" value="1"/>
</dbReference>
<dbReference type="Pfam" id="PF13424">
    <property type="entry name" value="TPR_12"/>
    <property type="match status" value="2"/>
</dbReference>
<evidence type="ECO:0000313" key="2">
    <source>
        <dbReference type="EMBL" id="GIH03813.1"/>
    </source>
</evidence>
<dbReference type="InterPro" id="IPR019734">
    <property type="entry name" value="TPR_rpt"/>
</dbReference>
<dbReference type="PANTHER" id="PTHR47691:SF3">
    <property type="entry name" value="HTH-TYPE TRANSCRIPTIONAL REGULATOR RV0890C-RELATED"/>
    <property type="match status" value="1"/>
</dbReference>
<dbReference type="SMART" id="SM00028">
    <property type="entry name" value="TPR"/>
    <property type="match status" value="5"/>
</dbReference>
<accession>A0A8J3Q4J2</accession>
<organism evidence="2 3">
    <name type="scientific">Rhizocola hellebori</name>
    <dbReference type="NCBI Taxonomy" id="1392758"/>
    <lineage>
        <taxon>Bacteria</taxon>
        <taxon>Bacillati</taxon>
        <taxon>Actinomycetota</taxon>
        <taxon>Actinomycetes</taxon>
        <taxon>Micromonosporales</taxon>
        <taxon>Micromonosporaceae</taxon>
        <taxon>Rhizocola</taxon>
    </lineage>
</organism>
<dbReference type="PANTHER" id="PTHR47691">
    <property type="entry name" value="REGULATOR-RELATED"/>
    <property type="match status" value="1"/>
</dbReference>
<evidence type="ECO:0000259" key="1">
    <source>
        <dbReference type="PROSITE" id="PS50943"/>
    </source>
</evidence>
<dbReference type="SMART" id="SM00530">
    <property type="entry name" value="HTH_XRE"/>
    <property type="match status" value="1"/>
</dbReference>
<dbReference type="Gene3D" id="3.40.50.300">
    <property type="entry name" value="P-loop containing nucleotide triphosphate hydrolases"/>
    <property type="match status" value="1"/>
</dbReference>
<dbReference type="Gene3D" id="1.10.260.40">
    <property type="entry name" value="lambda repressor-like DNA-binding domains"/>
    <property type="match status" value="1"/>
</dbReference>
<dbReference type="InterPro" id="IPR001387">
    <property type="entry name" value="Cro/C1-type_HTH"/>
</dbReference>
<dbReference type="PROSITE" id="PS50943">
    <property type="entry name" value="HTH_CROC1"/>
    <property type="match status" value="1"/>
</dbReference>
<dbReference type="SUPFAM" id="SSF47413">
    <property type="entry name" value="lambda repressor-like DNA-binding domains"/>
    <property type="match status" value="1"/>
</dbReference>
<dbReference type="EMBL" id="BONY01000009">
    <property type="protein sequence ID" value="GIH03813.1"/>
    <property type="molecule type" value="Genomic_DNA"/>
</dbReference>
<keyword evidence="3" id="KW-1185">Reference proteome</keyword>
<dbReference type="PRINTS" id="PR00364">
    <property type="entry name" value="DISEASERSIST"/>
</dbReference>
<dbReference type="InterPro" id="IPR011990">
    <property type="entry name" value="TPR-like_helical_dom_sf"/>
</dbReference>